<geneLocation type="plasmid" evidence="3">
    <name>pmc64a</name>
</geneLocation>
<proteinExistence type="predicted"/>
<dbReference type="EMBL" id="CP047963">
    <property type="protein sequence ID" value="QHQ53669.1"/>
    <property type="molecule type" value="Genomic_DNA"/>
</dbReference>
<gene>
    <name evidence="2" type="ORF">GWI30_22795</name>
</gene>
<name>A0AAE6SMV4_AERME</name>
<keyword evidence="1" id="KW-0732">Signal</keyword>
<evidence type="ECO:0000256" key="1">
    <source>
        <dbReference type="SAM" id="SignalP"/>
    </source>
</evidence>
<dbReference type="AlphaFoldDB" id="A0AAE6SMV4"/>
<organism evidence="2 3">
    <name type="scientific">Aeromonas media</name>
    <dbReference type="NCBI Taxonomy" id="651"/>
    <lineage>
        <taxon>Bacteria</taxon>
        <taxon>Pseudomonadati</taxon>
        <taxon>Pseudomonadota</taxon>
        <taxon>Gammaproteobacteria</taxon>
        <taxon>Aeromonadales</taxon>
        <taxon>Aeromonadaceae</taxon>
        <taxon>Aeromonas</taxon>
    </lineage>
</organism>
<evidence type="ECO:0000313" key="2">
    <source>
        <dbReference type="EMBL" id="QHQ53669.1"/>
    </source>
</evidence>
<dbReference type="Proteomes" id="UP000463871">
    <property type="component" value="Plasmid pMC64A"/>
</dbReference>
<feature type="chain" id="PRO_5042153539" evidence="1">
    <location>
        <begin position="21"/>
        <end position="241"/>
    </location>
</feature>
<sequence>MRIRLAAITAGLLVCASTQASNSMSDAWKLYAPMMVAEIYAMSSPTDDNVTVMQARGDYLLTNLGVQPNKRIQSMTQAISVLVTSGKMDGSISDLKDVGLLPELLPDLPQDQPLTEVFSHPSAFASIKECILQGEFGQQAMCQALGFYLSALRYEPARREVAVLKDEFLNTTGIYPTIIELSRYLVRLPDQQVDDNLTVAASDTLTNEEEGNPFKDPSIDLMMAKQALINAVLAARQITQL</sequence>
<keyword evidence="2" id="KW-0614">Plasmid</keyword>
<evidence type="ECO:0000313" key="3">
    <source>
        <dbReference type="Proteomes" id="UP000463871"/>
    </source>
</evidence>
<dbReference type="RefSeq" id="WP_114522821.1">
    <property type="nucleotide sequence ID" value="NZ_CAWPID010000002.1"/>
</dbReference>
<feature type="signal peptide" evidence="1">
    <location>
        <begin position="1"/>
        <end position="20"/>
    </location>
</feature>
<accession>A0AAE6SMV4</accession>
<protein>
    <submittedName>
        <fullName evidence="2">Uncharacterized protein</fullName>
    </submittedName>
</protein>
<reference evidence="2 3" key="1">
    <citation type="submission" date="2020-01" db="EMBL/GenBank/DDBJ databases">
        <title>Complete genome of Aeromonas media MC64.</title>
        <authorList>
            <person name="Cao G."/>
            <person name="Fu J."/>
            <person name="Zhong C."/>
        </authorList>
    </citation>
    <scope>NUCLEOTIDE SEQUENCE [LARGE SCALE GENOMIC DNA]</scope>
    <source>
        <strain evidence="2 3">MC64</strain>
        <plasmid evidence="3">pmc64a</plasmid>
    </source>
</reference>